<evidence type="ECO:0000256" key="4">
    <source>
        <dbReference type="ARBA" id="ARBA00022777"/>
    </source>
</evidence>
<dbReference type="SUPFAM" id="SSF55060">
    <property type="entry name" value="GHMP Kinase, C-terminal domain"/>
    <property type="match status" value="1"/>
</dbReference>
<dbReference type="InterPro" id="IPR006204">
    <property type="entry name" value="GHMP_kinase_N_dom"/>
</dbReference>
<comment type="catalytic activity">
    <reaction evidence="6">
        <text>4-CDP-2-C-methyl-D-erythritol + ATP = 4-CDP-2-C-methyl-D-erythritol 2-phosphate + ADP + H(+)</text>
        <dbReference type="Rhea" id="RHEA:18437"/>
        <dbReference type="ChEBI" id="CHEBI:15378"/>
        <dbReference type="ChEBI" id="CHEBI:30616"/>
        <dbReference type="ChEBI" id="CHEBI:57823"/>
        <dbReference type="ChEBI" id="CHEBI:57919"/>
        <dbReference type="ChEBI" id="CHEBI:456216"/>
        <dbReference type="EC" id="2.7.1.148"/>
    </reaction>
</comment>
<organism evidence="8 9">
    <name type="scientific">Helicobacter pylori</name>
    <name type="common">Campylobacter pylori</name>
    <dbReference type="NCBI Taxonomy" id="210"/>
    <lineage>
        <taxon>Bacteria</taxon>
        <taxon>Pseudomonadati</taxon>
        <taxon>Campylobacterota</taxon>
        <taxon>Epsilonproteobacteria</taxon>
        <taxon>Campylobacterales</taxon>
        <taxon>Helicobacteraceae</taxon>
        <taxon>Helicobacter</taxon>
    </lineage>
</organism>
<dbReference type="Proteomes" id="UP000198366">
    <property type="component" value="Chromosome I"/>
</dbReference>
<keyword evidence="6" id="KW-0414">Isoprene biosynthesis</keyword>
<dbReference type="RefSeq" id="WP_089087258.1">
    <property type="nucleotide sequence ID" value="NZ_LT635456.1"/>
</dbReference>
<evidence type="ECO:0000256" key="6">
    <source>
        <dbReference type="HAMAP-Rule" id="MF_00061"/>
    </source>
</evidence>
<reference evidence="8 9" key="1">
    <citation type="submission" date="2016-12" db="EMBL/GenBank/DDBJ databases">
        <authorList>
            <person name="Song W.-J."/>
            <person name="Kurnit D.M."/>
        </authorList>
    </citation>
    <scope>NUCLEOTIDE SEQUENCE [LARGE SCALE GENOMIC DNA]</scope>
    <source>
        <strain evidence="8">BCM-300</strain>
    </source>
</reference>
<protein>
    <recommendedName>
        <fullName evidence="1 6">4-diphosphocytidyl-2-C-methyl-D-erythritol kinase</fullName>
        <shortName evidence="6">CMK</shortName>
        <ecNumber evidence="6">2.7.1.148</ecNumber>
    </recommendedName>
    <alternativeName>
        <fullName evidence="6">4-(cytidine-5'-diphospho)-2-C-methyl-D-erythritol kinase</fullName>
    </alternativeName>
</protein>
<dbReference type="PIRSF" id="PIRSF010376">
    <property type="entry name" value="IspE"/>
    <property type="match status" value="1"/>
</dbReference>
<dbReference type="InterPro" id="IPR004424">
    <property type="entry name" value="IspE"/>
</dbReference>
<evidence type="ECO:0000259" key="7">
    <source>
        <dbReference type="Pfam" id="PF00288"/>
    </source>
</evidence>
<dbReference type="GO" id="GO:0050515">
    <property type="term" value="F:4-(cytidine 5'-diphospho)-2-C-methyl-D-erythritol kinase activity"/>
    <property type="evidence" value="ECO:0007669"/>
    <property type="project" value="UniProtKB-UniRule"/>
</dbReference>
<dbReference type="PANTHER" id="PTHR43527:SF2">
    <property type="entry name" value="4-DIPHOSPHOCYTIDYL-2-C-METHYL-D-ERYTHRITOL KINASE, CHLOROPLASTIC"/>
    <property type="match status" value="1"/>
</dbReference>
<dbReference type="GO" id="GO:0016114">
    <property type="term" value="P:terpenoid biosynthetic process"/>
    <property type="evidence" value="ECO:0007669"/>
    <property type="project" value="UniProtKB-UniRule"/>
</dbReference>
<dbReference type="EMBL" id="LT837687">
    <property type="protein sequence ID" value="SMA53385.1"/>
    <property type="molecule type" value="Genomic_DNA"/>
</dbReference>
<dbReference type="NCBIfam" id="TIGR00154">
    <property type="entry name" value="ispE"/>
    <property type="match status" value="1"/>
</dbReference>
<evidence type="ECO:0000256" key="5">
    <source>
        <dbReference type="ARBA" id="ARBA00022840"/>
    </source>
</evidence>
<dbReference type="AlphaFoldDB" id="A0A238GXE9"/>
<feature type="active site" evidence="6">
    <location>
        <position position="143"/>
    </location>
</feature>
<dbReference type="InterPro" id="IPR020568">
    <property type="entry name" value="Ribosomal_Su5_D2-typ_SF"/>
</dbReference>
<keyword evidence="5 6" id="KW-0067">ATP-binding</keyword>
<dbReference type="Gene3D" id="3.30.230.10">
    <property type="match status" value="1"/>
</dbReference>
<dbReference type="InterPro" id="IPR036554">
    <property type="entry name" value="GHMP_kinase_C_sf"/>
</dbReference>
<dbReference type="GO" id="GO:0019288">
    <property type="term" value="P:isopentenyl diphosphate biosynthetic process, methylerythritol 4-phosphate pathway"/>
    <property type="evidence" value="ECO:0007669"/>
    <property type="project" value="UniProtKB-UniRule"/>
</dbReference>
<dbReference type="HAMAP" id="MF_00061">
    <property type="entry name" value="IspE"/>
    <property type="match status" value="1"/>
</dbReference>
<feature type="binding site" evidence="6">
    <location>
        <begin position="101"/>
        <end position="111"/>
    </location>
    <ligand>
        <name>ATP</name>
        <dbReference type="ChEBI" id="CHEBI:30616"/>
    </ligand>
</feature>
<dbReference type="EC" id="2.7.1.148" evidence="6"/>
<gene>
    <name evidence="6" type="primary">ispE</name>
    <name evidence="8" type="ORF">BCM300_01418</name>
</gene>
<comment type="similarity">
    <text evidence="6">Belongs to the GHMP kinase family. IspE subfamily.</text>
</comment>
<evidence type="ECO:0000256" key="3">
    <source>
        <dbReference type="ARBA" id="ARBA00022741"/>
    </source>
</evidence>
<proteinExistence type="inferred from homology"/>
<name>A0A238GXE9_HELPX</name>
<evidence type="ECO:0000256" key="1">
    <source>
        <dbReference type="ARBA" id="ARBA00017473"/>
    </source>
</evidence>
<dbReference type="SUPFAM" id="SSF54211">
    <property type="entry name" value="Ribosomal protein S5 domain 2-like"/>
    <property type="match status" value="1"/>
</dbReference>
<accession>A0A238GXE9</accession>
<feature type="domain" description="GHMP kinase N-terminal" evidence="7">
    <location>
        <begin position="80"/>
        <end position="141"/>
    </location>
</feature>
<comment type="function">
    <text evidence="6">Catalyzes the phosphorylation of the position 2 hydroxy group of 4-diphosphocytidyl-2C-methyl-D-erythritol.</text>
</comment>
<dbReference type="Pfam" id="PF00288">
    <property type="entry name" value="GHMP_kinases_N"/>
    <property type="match status" value="1"/>
</dbReference>
<sequence length="274" mass="30893">MTHVFEVYPKVNVFLKILHKEGAYHKIISRMCLVKNKLKDIISVKNALCFSLKGDFDCPLEENSLFKALQVLKNFLKSKNFSHSVIKSLDTLAIEVEKNIPTQAGLGGGSADAGGLLYHLNQMFDCRLSLKELYTMGSLVGADTNFFISQYKSANATSYGEVIENFEEEPLEDRLEIYSPNHVSCSTKAVYQAYKPETCFSQAKEWLKKTSLECLKTYDRGELNDLLKPALRANPALKDIESQLSKEWFFSGSGSAFFRLKNTQKGANETHCQQ</sequence>
<evidence type="ECO:0000256" key="2">
    <source>
        <dbReference type="ARBA" id="ARBA00022679"/>
    </source>
</evidence>
<dbReference type="GO" id="GO:0005524">
    <property type="term" value="F:ATP binding"/>
    <property type="evidence" value="ECO:0007669"/>
    <property type="project" value="UniProtKB-UniRule"/>
</dbReference>
<dbReference type="InterPro" id="IPR014721">
    <property type="entry name" value="Ribsml_uS5_D2-typ_fold_subgr"/>
</dbReference>
<keyword evidence="4 6" id="KW-0418">Kinase</keyword>
<dbReference type="NCBIfam" id="NF003216">
    <property type="entry name" value="PRK04181.1"/>
    <property type="match status" value="1"/>
</dbReference>
<keyword evidence="3 6" id="KW-0547">Nucleotide-binding</keyword>
<dbReference type="UniPathway" id="UPA00056">
    <property type="reaction ID" value="UER00094"/>
</dbReference>
<dbReference type="Gene3D" id="3.30.70.890">
    <property type="entry name" value="GHMP kinase, C-terminal domain"/>
    <property type="match status" value="1"/>
</dbReference>
<keyword evidence="2 6" id="KW-0808">Transferase</keyword>
<evidence type="ECO:0000313" key="8">
    <source>
        <dbReference type="EMBL" id="SMA53385.1"/>
    </source>
</evidence>
<feature type="active site" evidence="6">
    <location>
        <position position="10"/>
    </location>
</feature>
<evidence type="ECO:0000313" key="9">
    <source>
        <dbReference type="Proteomes" id="UP000198366"/>
    </source>
</evidence>
<comment type="pathway">
    <text evidence="6">Isoprenoid biosynthesis; isopentenyl diphosphate biosynthesis via DXP pathway; isopentenyl diphosphate from 1-deoxy-D-xylulose 5-phosphate: step 3/6.</text>
</comment>
<dbReference type="PANTHER" id="PTHR43527">
    <property type="entry name" value="4-DIPHOSPHOCYTIDYL-2-C-METHYL-D-ERYTHRITOL KINASE, CHLOROPLASTIC"/>
    <property type="match status" value="1"/>
</dbReference>